<dbReference type="SUPFAM" id="SSF53335">
    <property type="entry name" value="S-adenosyl-L-methionine-dependent methyltransferases"/>
    <property type="match status" value="1"/>
</dbReference>
<dbReference type="SMART" id="SM00418">
    <property type="entry name" value="HTH_ARSR"/>
    <property type="match status" value="1"/>
</dbReference>
<dbReference type="GO" id="GO:0008757">
    <property type="term" value="F:S-adenosylmethionine-dependent methyltransferase activity"/>
    <property type="evidence" value="ECO:0007669"/>
    <property type="project" value="InterPro"/>
</dbReference>
<dbReference type="Pfam" id="PF08241">
    <property type="entry name" value="Methyltransf_11"/>
    <property type="match status" value="1"/>
</dbReference>
<dbReference type="Pfam" id="PF01022">
    <property type="entry name" value="HTH_5"/>
    <property type="match status" value="1"/>
</dbReference>
<dbReference type="CDD" id="cd02440">
    <property type="entry name" value="AdoMet_MTases"/>
    <property type="match status" value="1"/>
</dbReference>
<name>A0A7S8HDY1_9HYPH</name>
<dbReference type="CDD" id="cd00090">
    <property type="entry name" value="HTH_ARSR"/>
    <property type="match status" value="1"/>
</dbReference>
<keyword evidence="3" id="KW-1185">Reference proteome</keyword>
<dbReference type="InterPro" id="IPR036388">
    <property type="entry name" value="WH-like_DNA-bd_sf"/>
</dbReference>
<protein>
    <submittedName>
        <fullName evidence="2">Metalloregulator ArsR/SmtB family transcription factor</fullName>
    </submittedName>
</protein>
<dbReference type="SUPFAM" id="SSF46785">
    <property type="entry name" value="Winged helix' DNA-binding domain"/>
    <property type="match status" value="1"/>
</dbReference>
<dbReference type="Gene3D" id="1.10.10.10">
    <property type="entry name" value="Winged helix-like DNA-binding domain superfamily/Winged helix DNA-binding domain"/>
    <property type="match status" value="1"/>
</dbReference>
<evidence type="ECO:0000313" key="3">
    <source>
        <dbReference type="Proteomes" id="UP000593594"/>
    </source>
</evidence>
<proteinExistence type="predicted"/>
<dbReference type="PANTHER" id="PTHR43591:SF110">
    <property type="entry name" value="RHODANESE DOMAIN-CONTAINING PROTEIN"/>
    <property type="match status" value="1"/>
</dbReference>
<dbReference type="GO" id="GO:0003700">
    <property type="term" value="F:DNA-binding transcription factor activity"/>
    <property type="evidence" value="ECO:0007669"/>
    <property type="project" value="InterPro"/>
</dbReference>
<sequence length="330" mass="36295">MDELLAGLRAIGESTRLRLLFILSHGEFNVTELTGILGQSQPRVSRHLKLLTEAGLLERHREGSWMLFRLGEEGTGAALAHMIADLLPADDPALLRDLERLEALRSERASAAAAYFRTNAEDWDSIRSLHVAEEDVEQAMADILADAGPIGTLLDLGTGTGRMLELFARDAEHGIGVDLSREMLAVARSNLERAGLKHCQVRHGDLFHLPYRNDSADAITVHQVLHYLEDPERALSEAARVLSPEGQMLVVDFAPHELEFLREGHAHRRLGISDDQFASWAQRAGLKVVSHEQLPPPPTIANGLTVSIWLARPVHARTDATVMASEAEPA</sequence>
<dbReference type="InterPro" id="IPR036390">
    <property type="entry name" value="WH_DNA-bd_sf"/>
</dbReference>
<accession>A0A7S8HDY1</accession>
<organism evidence="2 3">
    <name type="scientific">Kaustia mangrovi</name>
    <dbReference type="NCBI Taxonomy" id="2593653"/>
    <lineage>
        <taxon>Bacteria</taxon>
        <taxon>Pseudomonadati</taxon>
        <taxon>Pseudomonadota</taxon>
        <taxon>Alphaproteobacteria</taxon>
        <taxon>Hyphomicrobiales</taxon>
        <taxon>Parvibaculaceae</taxon>
        <taxon>Kaustia</taxon>
    </lineage>
</organism>
<gene>
    <name evidence="2" type="ORF">HW532_00775</name>
</gene>
<dbReference type="PRINTS" id="PR00778">
    <property type="entry name" value="HTHARSR"/>
</dbReference>
<dbReference type="AlphaFoldDB" id="A0A7S8HDY1"/>
<dbReference type="PANTHER" id="PTHR43591">
    <property type="entry name" value="METHYLTRANSFERASE"/>
    <property type="match status" value="1"/>
</dbReference>
<evidence type="ECO:0000313" key="2">
    <source>
        <dbReference type="EMBL" id="QPC45120.1"/>
    </source>
</evidence>
<dbReference type="InterPro" id="IPR029063">
    <property type="entry name" value="SAM-dependent_MTases_sf"/>
</dbReference>
<dbReference type="Proteomes" id="UP000593594">
    <property type="component" value="Chromosome"/>
</dbReference>
<dbReference type="KEGG" id="kmn:HW532_00775"/>
<feature type="domain" description="HTH arsR-type" evidence="1">
    <location>
        <begin position="1"/>
        <end position="90"/>
    </location>
</feature>
<evidence type="ECO:0000259" key="1">
    <source>
        <dbReference type="PROSITE" id="PS50987"/>
    </source>
</evidence>
<dbReference type="PROSITE" id="PS50987">
    <property type="entry name" value="HTH_ARSR_2"/>
    <property type="match status" value="1"/>
</dbReference>
<dbReference type="InterPro" id="IPR013216">
    <property type="entry name" value="Methyltransf_11"/>
</dbReference>
<dbReference type="InterPro" id="IPR001845">
    <property type="entry name" value="HTH_ArsR_DNA-bd_dom"/>
</dbReference>
<dbReference type="NCBIfam" id="NF033788">
    <property type="entry name" value="HTH_metalloreg"/>
    <property type="match status" value="1"/>
</dbReference>
<dbReference type="InterPro" id="IPR011991">
    <property type="entry name" value="ArsR-like_HTH"/>
</dbReference>
<dbReference type="Gene3D" id="3.40.50.150">
    <property type="entry name" value="Vaccinia Virus protein VP39"/>
    <property type="match status" value="1"/>
</dbReference>
<reference evidence="2 3" key="1">
    <citation type="submission" date="2020-06" db="EMBL/GenBank/DDBJ databases">
        <title>Genome sequence of 2 isolates from Red Sea Mangroves.</title>
        <authorList>
            <person name="Sefrji F."/>
            <person name="Michoud G."/>
            <person name="Merlino G."/>
            <person name="Daffonchio D."/>
        </authorList>
    </citation>
    <scope>NUCLEOTIDE SEQUENCE [LARGE SCALE GENOMIC DNA]</scope>
    <source>
        <strain evidence="2 3">R1DC25</strain>
    </source>
</reference>
<dbReference type="EMBL" id="CP058214">
    <property type="protein sequence ID" value="QPC45120.1"/>
    <property type="molecule type" value="Genomic_DNA"/>
</dbReference>